<dbReference type="Pfam" id="PF02733">
    <property type="entry name" value="Dak1"/>
    <property type="match status" value="1"/>
</dbReference>
<dbReference type="GO" id="GO:0005829">
    <property type="term" value="C:cytosol"/>
    <property type="evidence" value="ECO:0007669"/>
    <property type="project" value="TreeGrafter"/>
</dbReference>
<evidence type="ECO:0000259" key="1">
    <source>
        <dbReference type="PROSITE" id="PS51481"/>
    </source>
</evidence>
<evidence type="ECO:0000313" key="2">
    <source>
        <dbReference type="EMBL" id="CAA41668.1"/>
    </source>
</evidence>
<dbReference type="PIR" id="S14881">
    <property type="entry name" value="S14881"/>
</dbReference>
<reference evidence="2" key="2">
    <citation type="journal article" name="Nucleic Acids Res.">
        <title>Nucleotide sequence of Hansenula polymorpha DNA region complementing DAK-.</title>
        <authorList>
            <person name="Krutilina A.I."/>
            <person name="Seregina S.A."/>
            <person name="Tikhomirova L.P."/>
            <person name="Kryukov V.M."/>
        </authorList>
    </citation>
    <scope>NUCLEOTIDE SEQUENCE</scope>
    <source>
        <strain evidence="2">DL1</strain>
    </source>
</reference>
<dbReference type="GO" id="GO:0004371">
    <property type="term" value="F:glycerone kinase activity"/>
    <property type="evidence" value="ECO:0007669"/>
    <property type="project" value="InterPro"/>
</dbReference>
<dbReference type="Gene3D" id="3.40.50.10440">
    <property type="entry name" value="Dihydroxyacetone kinase, domain 1"/>
    <property type="match status" value="1"/>
</dbReference>
<dbReference type="InterPro" id="IPR004006">
    <property type="entry name" value="DhaK_dom"/>
</dbReference>
<dbReference type="PROSITE" id="PS51481">
    <property type="entry name" value="DHAK"/>
    <property type="match status" value="1"/>
</dbReference>
<name>Q04289_PICAN</name>
<accession>Q04289</accession>
<organism evidence="2">
    <name type="scientific">Pichia angusta</name>
    <name type="common">Yeast</name>
    <name type="synonym">Hansenula polymorpha</name>
    <dbReference type="NCBI Taxonomy" id="870730"/>
    <lineage>
        <taxon>Eukaryota</taxon>
        <taxon>Fungi</taxon>
        <taxon>Dikarya</taxon>
        <taxon>Ascomycota</taxon>
        <taxon>Saccharomycotina</taxon>
        <taxon>Pichiomycetes</taxon>
        <taxon>Pichiales</taxon>
        <taxon>Pichiaceae</taxon>
        <taxon>Ogataea</taxon>
    </lineage>
</organism>
<dbReference type="InterPro" id="IPR050861">
    <property type="entry name" value="Dihydroxyacetone_Kinase"/>
</dbReference>
<dbReference type="PANTHER" id="PTHR28629:SF4">
    <property type="entry name" value="TRIOKINASE_FMN CYCLASE"/>
    <property type="match status" value="1"/>
</dbReference>
<dbReference type="PANTHER" id="PTHR28629">
    <property type="entry name" value="TRIOKINASE/FMN CYCLASE"/>
    <property type="match status" value="1"/>
</dbReference>
<dbReference type="AlphaFoldDB" id="Q04289"/>
<proteinExistence type="predicted"/>
<feature type="domain" description="DhaK" evidence="1">
    <location>
        <begin position="8"/>
        <end position="99"/>
    </location>
</feature>
<sequence>MSSKHWNYKQDLVHAHLKGLCLGNPDLQFIESERVVINKHSKPDKVMILSGGGSGHEPLHAGFVGEGCLDVGVAGFVFASPSTKQIVSGLKAKPQTKAR</sequence>
<dbReference type="EMBL" id="X58862">
    <property type="protein sequence ID" value="CAA41668.1"/>
    <property type="molecule type" value="Genomic_DNA"/>
</dbReference>
<dbReference type="GO" id="GO:0019563">
    <property type="term" value="P:glycerol catabolic process"/>
    <property type="evidence" value="ECO:0007669"/>
    <property type="project" value="TreeGrafter"/>
</dbReference>
<dbReference type="SUPFAM" id="SSF82549">
    <property type="entry name" value="DAK1/DegV-like"/>
    <property type="match status" value="1"/>
</dbReference>
<reference evidence="2" key="1">
    <citation type="submission" date="1991-04" db="EMBL/GenBank/DDBJ databases">
        <authorList>
            <person name="Krutilina A.I."/>
        </authorList>
    </citation>
    <scope>NUCLEOTIDE SEQUENCE</scope>
    <source>
        <strain evidence="2">DL1</strain>
    </source>
</reference>
<protein>
    <submittedName>
        <fullName evidence="2">H.polymorpha DL1 DNA for region containing 9 open reading frames</fullName>
    </submittedName>
</protein>